<dbReference type="PANTHER" id="PTHR42701">
    <property type="entry name" value="IMIDAZOLE GLYCEROL PHOSPHATE SYNTHASE SUBUNIT HISH"/>
    <property type="match status" value="1"/>
</dbReference>
<gene>
    <name evidence="11" type="ORF">METZ01_LOCUS471841</name>
</gene>
<evidence type="ECO:0000256" key="4">
    <source>
        <dbReference type="ARBA" id="ARBA00022801"/>
    </source>
</evidence>
<evidence type="ECO:0000256" key="6">
    <source>
        <dbReference type="ARBA" id="ARBA00023102"/>
    </source>
</evidence>
<organism evidence="11">
    <name type="scientific">marine metagenome</name>
    <dbReference type="NCBI Taxonomy" id="408172"/>
    <lineage>
        <taxon>unclassified sequences</taxon>
        <taxon>metagenomes</taxon>
        <taxon>ecological metagenomes</taxon>
    </lineage>
</organism>
<evidence type="ECO:0000256" key="8">
    <source>
        <dbReference type="ARBA" id="ARBA00047838"/>
    </source>
</evidence>
<evidence type="ECO:0000256" key="1">
    <source>
        <dbReference type="ARBA" id="ARBA00005091"/>
    </source>
</evidence>
<dbReference type="Gene3D" id="3.40.50.880">
    <property type="match status" value="1"/>
</dbReference>
<dbReference type="PANTHER" id="PTHR42701:SF1">
    <property type="entry name" value="IMIDAZOLE GLYCEROL PHOSPHATE SYNTHASE SUBUNIT HISH"/>
    <property type="match status" value="1"/>
</dbReference>
<comment type="catalytic activity">
    <reaction evidence="9">
        <text>L-glutamine + H2O = L-glutamate + NH4(+)</text>
        <dbReference type="Rhea" id="RHEA:15889"/>
        <dbReference type="ChEBI" id="CHEBI:15377"/>
        <dbReference type="ChEBI" id="CHEBI:28938"/>
        <dbReference type="ChEBI" id="CHEBI:29985"/>
        <dbReference type="ChEBI" id="CHEBI:58359"/>
        <dbReference type="EC" id="3.5.1.2"/>
    </reaction>
</comment>
<protein>
    <recommendedName>
        <fullName evidence="10">Glutamine amidotransferase domain-containing protein</fullName>
    </recommendedName>
</protein>
<evidence type="ECO:0000256" key="2">
    <source>
        <dbReference type="ARBA" id="ARBA00011152"/>
    </source>
</evidence>
<dbReference type="UniPathway" id="UPA00031">
    <property type="reaction ID" value="UER00010"/>
</dbReference>
<feature type="domain" description="Glutamine amidotransferase" evidence="10">
    <location>
        <begin position="3"/>
        <end position="57"/>
    </location>
</feature>
<keyword evidence="5" id="KW-0315">Glutamine amidotransferase</keyword>
<keyword evidence="7" id="KW-0456">Lyase</keyword>
<accession>A0A383BFU0</accession>
<keyword evidence="6" id="KW-0368">Histidine biosynthesis</keyword>
<dbReference type="Pfam" id="PF00117">
    <property type="entry name" value="GATase"/>
    <property type="match status" value="1"/>
</dbReference>
<dbReference type="GO" id="GO:0016829">
    <property type="term" value="F:lyase activity"/>
    <property type="evidence" value="ECO:0007669"/>
    <property type="project" value="UniProtKB-KW"/>
</dbReference>
<sequence>YFLHSYNIKIKSDESISSFVNYGEYLIGSISSDNIFGTQFHPEKSHDQGLKLLQNFALL</sequence>
<dbReference type="AlphaFoldDB" id="A0A383BFU0"/>
<comment type="pathway">
    <text evidence="1">Amino-acid biosynthesis; L-histidine biosynthesis; L-histidine from 5-phospho-alpha-D-ribose 1-diphosphate: step 5/9.</text>
</comment>
<evidence type="ECO:0000256" key="9">
    <source>
        <dbReference type="ARBA" id="ARBA00049534"/>
    </source>
</evidence>
<evidence type="ECO:0000256" key="3">
    <source>
        <dbReference type="ARBA" id="ARBA00022605"/>
    </source>
</evidence>
<comment type="catalytic activity">
    <reaction evidence="8">
        <text>5-[(5-phospho-1-deoxy-D-ribulos-1-ylimino)methylamino]-1-(5-phospho-beta-D-ribosyl)imidazole-4-carboxamide + L-glutamine = D-erythro-1-(imidazol-4-yl)glycerol 3-phosphate + 5-amino-1-(5-phospho-beta-D-ribosyl)imidazole-4-carboxamide + L-glutamate + H(+)</text>
        <dbReference type="Rhea" id="RHEA:24793"/>
        <dbReference type="ChEBI" id="CHEBI:15378"/>
        <dbReference type="ChEBI" id="CHEBI:29985"/>
        <dbReference type="ChEBI" id="CHEBI:58278"/>
        <dbReference type="ChEBI" id="CHEBI:58359"/>
        <dbReference type="ChEBI" id="CHEBI:58475"/>
        <dbReference type="ChEBI" id="CHEBI:58525"/>
        <dbReference type="EC" id="4.3.2.10"/>
    </reaction>
</comment>
<evidence type="ECO:0000256" key="7">
    <source>
        <dbReference type="ARBA" id="ARBA00023239"/>
    </source>
</evidence>
<keyword evidence="4" id="KW-0378">Hydrolase</keyword>
<dbReference type="InterPro" id="IPR017926">
    <property type="entry name" value="GATASE"/>
</dbReference>
<dbReference type="GO" id="GO:0000107">
    <property type="term" value="F:imidazoleglycerol-phosphate synthase activity"/>
    <property type="evidence" value="ECO:0007669"/>
    <property type="project" value="TreeGrafter"/>
</dbReference>
<dbReference type="EMBL" id="UINC01200208">
    <property type="protein sequence ID" value="SVE18987.1"/>
    <property type="molecule type" value="Genomic_DNA"/>
</dbReference>
<feature type="non-terminal residue" evidence="11">
    <location>
        <position position="1"/>
    </location>
</feature>
<keyword evidence="3" id="KW-0028">Amino-acid biosynthesis</keyword>
<dbReference type="GO" id="GO:0004359">
    <property type="term" value="F:glutaminase activity"/>
    <property type="evidence" value="ECO:0007669"/>
    <property type="project" value="UniProtKB-EC"/>
</dbReference>
<evidence type="ECO:0000256" key="5">
    <source>
        <dbReference type="ARBA" id="ARBA00022962"/>
    </source>
</evidence>
<evidence type="ECO:0000259" key="10">
    <source>
        <dbReference type="Pfam" id="PF00117"/>
    </source>
</evidence>
<dbReference type="SUPFAM" id="SSF52317">
    <property type="entry name" value="Class I glutamine amidotransferase-like"/>
    <property type="match status" value="1"/>
</dbReference>
<dbReference type="InterPro" id="IPR010139">
    <property type="entry name" value="Imidazole-glycPsynth_HisH"/>
</dbReference>
<comment type="subunit">
    <text evidence="2">Heterodimer of HisH and HisF.</text>
</comment>
<evidence type="ECO:0000313" key="11">
    <source>
        <dbReference type="EMBL" id="SVE18987.1"/>
    </source>
</evidence>
<dbReference type="PROSITE" id="PS51273">
    <property type="entry name" value="GATASE_TYPE_1"/>
    <property type="match status" value="1"/>
</dbReference>
<name>A0A383BFU0_9ZZZZ</name>
<proteinExistence type="predicted"/>
<reference evidence="11" key="1">
    <citation type="submission" date="2018-05" db="EMBL/GenBank/DDBJ databases">
        <authorList>
            <person name="Lanie J.A."/>
            <person name="Ng W.-L."/>
            <person name="Kazmierczak K.M."/>
            <person name="Andrzejewski T.M."/>
            <person name="Davidsen T.M."/>
            <person name="Wayne K.J."/>
            <person name="Tettelin H."/>
            <person name="Glass J.I."/>
            <person name="Rusch D."/>
            <person name="Podicherti R."/>
            <person name="Tsui H.-C.T."/>
            <person name="Winkler M.E."/>
        </authorList>
    </citation>
    <scope>NUCLEOTIDE SEQUENCE</scope>
</reference>
<dbReference type="GO" id="GO:0000105">
    <property type="term" value="P:L-histidine biosynthetic process"/>
    <property type="evidence" value="ECO:0007669"/>
    <property type="project" value="UniProtKB-UniPathway"/>
</dbReference>
<dbReference type="InterPro" id="IPR029062">
    <property type="entry name" value="Class_I_gatase-like"/>
</dbReference>